<dbReference type="GO" id="GO:0016746">
    <property type="term" value="F:acyltransferase activity"/>
    <property type="evidence" value="ECO:0007669"/>
    <property type="project" value="UniProtKB-KW"/>
</dbReference>
<feature type="domain" description="Fluoroacetyl-CoA-specific thioesterase-like" evidence="3">
    <location>
        <begin position="16"/>
        <end position="118"/>
    </location>
</feature>
<dbReference type="InterPro" id="IPR029069">
    <property type="entry name" value="HotDog_dom_sf"/>
</dbReference>
<evidence type="ECO:0000259" key="3">
    <source>
        <dbReference type="Pfam" id="PF22636"/>
    </source>
</evidence>
<feature type="binding site" evidence="2">
    <location>
        <position position="62"/>
    </location>
    <ligand>
        <name>CoA</name>
        <dbReference type="ChEBI" id="CHEBI:57287"/>
    </ligand>
</feature>
<protein>
    <submittedName>
        <fullName evidence="4">Dihydrolipoamide acyltransferase</fullName>
    </submittedName>
</protein>
<dbReference type="CDD" id="cd03443">
    <property type="entry name" value="PaaI_thioesterase"/>
    <property type="match status" value="1"/>
</dbReference>
<evidence type="ECO:0000256" key="2">
    <source>
        <dbReference type="PIRSR" id="PIRSR014972-2"/>
    </source>
</evidence>
<comment type="caution">
    <text evidence="4">The sequence shown here is derived from an EMBL/GenBank/DDBJ whole genome shotgun (WGS) entry which is preliminary data.</text>
</comment>
<dbReference type="Pfam" id="PF22636">
    <property type="entry name" value="FlK"/>
    <property type="match status" value="1"/>
</dbReference>
<dbReference type="Gene3D" id="3.10.129.10">
    <property type="entry name" value="Hotdog Thioesterase"/>
    <property type="match status" value="1"/>
</dbReference>
<dbReference type="AlphaFoldDB" id="A0A7X2D2G7"/>
<dbReference type="RefSeq" id="WP_153497081.1">
    <property type="nucleotide sequence ID" value="NZ_CAXYUY010000036.1"/>
</dbReference>
<dbReference type="SUPFAM" id="SSF54637">
    <property type="entry name" value="Thioesterase/thiol ester dehydrase-isomerase"/>
    <property type="match status" value="1"/>
</dbReference>
<name>A0A7X2D2G7_9LACT</name>
<feature type="active site" evidence="1">
    <location>
        <position position="69"/>
    </location>
</feature>
<dbReference type="InterPro" id="IPR025540">
    <property type="entry name" value="FlK"/>
</dbReference>
<dbReference type="PANTHER" id="PTHR36934">
    <property type="entry name" value="BLR0278 PROTEIN"/>
    <property type="match status" value="1"/>
</dbReference>
<dbReference type="InterPro" id="IPR054485">
    <property type="entry name" value="FlK-like_dom"/>
</dbReference>
<organism evidence="4 5">
    <name type="scientific">Lactococcus hircilactis</name>
    <dbReference type="NCBI Taxonomy" id="1494462"/>
    <lineage>
        <taxon>Bacteria</taxon>
        <taxon>Bacillati</taxon>
        <taxon>Bacillota</taxon>
        <taxon>Bacilli</taxon>
        <taxon>Lactobacillales</taxon>
        <taxon>Streptococcaceae</taxon>
        <taxon>Lactococcus</taxon>
    </lineage>
</organism>
<keyword evidence="4" id="KW-0012">Acyltransferase</keyword>
<reference evidence="4 5" key="1">
    <citation type="submission" date="2019-10" db="EMBL/GenBank/DDBJ databases">
        <authorList>
            <person name="Dong K."/>
        </authorList>
    </citation>
    <scope>NUCLEOTIDE SEQUENCE [LARGE SCALE GENOMIC DNA]</scope>
    <source>
        <strain evidence="4 5">DSM 28960</strain>
    </source>
</reference>
<feature type="active site" evidence="1">
    <location>
        <position position="43"/>
    </location>
</feature>
<dbReference type="Proteomes" id="UP000439550">
    <property type="component" value="Unassembled WGS sequence"/>
</dbReference>
<feature type="binding site" evidence="2">
    <location>
        <position position="62"/>
    </location>
    <ligand>
        <name>substrate</name>
    </ligand>
</feature>
<keyword evidence="4" id="KW-0808">Transferase</keyword>
<proteinExistence type="predicted"/>
<dbReference type="EMBL" id="WITJ01000019">
    <property type="protein sequence ID" value="MQW40447.1"/>
    <property type="molecule type" value="Genomic_DNA"/>
</dbReference>
<feature type="active site" evidence="1">
    <location>
        <position position="35"/>
    </location>
</feature>
<keyword evidence="5" id="KW-1185">Reference proteome</keyword>
<feature type="binding site" evidence="2">
    <location>
        <position position="113"/>
    </location>
    <ligand>
        <name>substrate</name>
    </ligand>
</feature>
<dbReference type="PANTHER" id="PTHR36934:SF1">
    <property type="entry name" value="THIOESTERASE DOMAIN-CONTAINING PROTEIN"/>
    <property type="match status" value="1"/>
</dbReference>
<evidence type="ECO:0000313" key="4">
    <source>
        <dbReference type="EMBL" id="MQW40447.1"/>
    </source>
</evidence>
<evidence type="ECO:0000256" key="1">
    <source>
        <dbReference type="PIRSR" id="PIRSR014972-1"/>
    </source>
</evidence>
<dbReference type="PIRSF" id="PIRSF014972">
    <property type="entry name" value="FlK"/>
    <property type="match status" value="1"/>
</dbReference>
<sequence>MSEIKCGEIAFSHVTVDATNTAQALNSGSLPVFATPMMIALMENAAMRAISHHLEDTESSVGIQINVSHDLASPIGAEIIAKATVIAVDRRKITFEVEAKQGDKTIGKGTHTRFIVTNASFLNKISL</sequence>
<gene>
    <name evidence="4" type="ORF">GHI93_11010</name>
</gene>
<dbReference type="OrthoDB" id="6902891at2"/>
<evidence type="ECO:0000313" key="5">
    <source>
        <dbReference type="Proteomes" id="UP000439550"/>
    </source>
</evidence>
<accession>A0A7X2D2G7</accession>